<dbReference type="CDD" id="cd00090">
    <property type="entry name" value="HTH_ARSR"/>
    <property type="match status" value="1"/>
</dbReference>
<dbReference type="EMBL" id="WIRE01000001">
    <property type="protein sequence ID" value="MQX51952.1"/>
    <property type="molecule type" value="Genomic_DNA"/>
</dbReference>
<dbReference type="RefSeq" id="WP_153498712.1">
    <property type="nucleotide sequence ID" value="NZ_WIRE01000001.1"/>
</dbReference>
<dbReference type="PRINTS" id="PR00778">
    <property type="entry name" value="HTHARSR"/>
</dbReference>
<proteinExistence type="predicted"/>
<dbReference type="InterPro" id="IPR036388">
    <property type="entry name" value="WH-like_DNA-bd_sf"/>
</dbReference>
<dbReference type="Proteomes" id="UP000469421">
    <property type="component" value="Unassembled WGS sequence"/>
</dbReference>
<accession>A0A6N7LPU7</accession>
<dbReference type="GO" id="GO:0003700">
    <property type="term" value="F:DNA-binding transcription factor activity"/>
    <property type="evidence" value="ECO:0007669"/>
    <property type="project" value="InterPro"/>
</dbReference>
<dbReference type="InterPro" id="IPR001845">
    <property type="entry name" value="HTH_ArsR_DNA-bd_dom"/>
</dbReference>
<dbReference type="NCBIfam" id="NF033788">
    <property type="entry name" value="HTH_metalloreg"/>
    <property type="match status" value="1"/>
</dbReference>
<dbReference type="InterPro" id="IPR036390">
    <property type="entry name" value="WH_DNA-bd_sf"/>
</dbReference>
<dbReference type="InterPro" id="IPR051011">
    <property type="entry name" value="Metal_resp_trans_reg"/>
</dbReference>
<reference evidence="5 6" key="1">
    <citation type="submission" date="2019-10" db="EMBL/GenBank/DDBJ databases">
        <title>Alcanivorax sp.PA15-N-34 draft genome sequence.</title>
        <authorList>
            <person name="Liao X."/>
            <person name="Shao Z."/>
        </authorList>
    </citation>
    <scope>NUCLEOTIDE SEQUENCE [LARGE SCALE GENOMIC DNA]</scope>
    <source>
        <strain evidence="5 6">PA15-N-34</strain>
    </source>
</reference>
<dbReference type="Pfam" id="PF12840">
    <property type="entry name" value="HTH_20"/>
    <property type="match status" value="1"/>
</dbReference>
<keyword evidence="2" id="KW-0238">DNA-binding</keyword>
<name>A0A6N7LPU7_9GAMM</name>
<feature type="domain" description="HTH arsR-type" evidence="4">
    <location>
        <begin position="17"/>
        <end position="111"/>
    </location>
</feature>
<organism evidence="5 6">
    <name type="scientific">Alcanivorax sediminis</name>
    <dbReference type="NCBI Taxonomy" id="2663008"/>
    <lineage>
        <taxon>Bacteria</taxon>
        <taxon>Pseudomonadati</taxon>
        <taxon>Pseudomonadota</taxon>
        <taxon>Gammaproteobacteria</taxon>
        <taxon>Oceanospirillales</taxon>
        <taxon>Alcanivoracaceae</taxon>
        <taxon>Alcanivorax</taxon>
    </lineage>
</organism>
<evidence type="ECO:0000313" key="5">
    <source>
        <dbReference type="EMBL" id="MQX51952.1"/>
    </source>
</evidence>
<evidence type="ECO:0000256" key="2">
    <source>
        <dbReference type="ARBA" id="ARBA00023125"/>
    </source>
</evidence>
<dbReference type="AlphaFoldDB" id="A0A6N7LPU7"/>
<keyword evidence="3" id="KW-0804">Transcription</keyword>
<comment type="caution">
    <text evidence="5">The sequence shown here is derived from an EMBL/GenBank/DDBJ whole genome shotgun (WGS) entry which is preliminary data.</text>
</comment>
<dbReference type="PANTHER" id="PTHR43132:SF2">
    <property type="entry name" value="ARSENICAL RESISTANCE OPERON REPRESSOR ARSR-RELATED"/>
    <property type="match status" value="1"/>
</dbReference>
<dbReference type="PROSITE" id="PS50987">
    <property type="entry name" value="HTH_ARSR_2"/>
    <property type="match status" value="1"/>
</dbReference>
<evidence type="ECO:0000313" key="6">
    <source>
        <dbReference type="Proteomes" id="UP000469421"/>
    </source>
</evidence>
<evidence type="ECO:0000256" key="3">
    <source>
        <dbReference type="ARBA" id="ARBA00023163"/>
    </source>
</evidence>
<dbReference type="SUPFAM" id="SSF46785">
    <property type="entry name" value="Winged helix' DNA-binding domain"/>
    <property type="match status" value="1"/>
</dbReference>
<dbReference type="PANTHER" id="PTHR43132">
    <property type="entry name" value="ARSENICAL RESISTANCE OPERON REPRESSOR ARSR-RELATED"/>
    <property type="match status" value="1"/>
</dbReference>
<evidence type="ECO:0000259" key="4">
    <source>
        <dbReference type="PROSITE" id="PS50987"/>
    </source>
</evidence>
<dbReference type="Gene3D" id="1.10.10.10">
    <property type="entry name" value="Winged helix-like DNA-binding domain superfamily/Winged helix DNA-binding domain"/>
    <property type="match status" value="1"/>
</dbReference>
<dbReference type="GO" id="GO:0003677">
    <property type="term" value="F:DNA binding"/>
    <property type="evidence" value="ECO:0007669"/>
    <property type="project" value="UniProtKB-KW"/>
</dbReference>
<dbReference type="SMART" id="SM00418">
    <property type="entry name" value="HTH_ARSR"/>
    <property type="match status" value="1"/>
</dbReference>
<sequence length="112" mass="12445">MNNVITAQPQLPDADSLRANASDASQMLKALSHPDRLMLLCQLADGAERSVSELEDLTDLHQPSLSQQIGVLRREGLIEGRRDGKHMFYRVADPRALAILQTLYEQFCGANK</sequence>
<gene>
    <name evidence="5" type="ORF">GFN93_01740</name>
</gene>
<keyword evidence="6" id="KW-1185">Reference proteome</keyword>
<protein>
    <submittedName>
        <fullName evidence="5">Metalloregulator ArsR/SmtB family transcription factor</fullName>
    </submittedName>
</protein>
<evidence type="ECO:0000256" key="1">
    <source>
        <dbReference type="ARBA" id="ARBA00023015"/>
    </source>
</evidence>
<dbReference type="InterPro" id="IPR011991">
    <property type="entry name" value="ArsR-like_HTH"/>
</dbReference>
<keyword evidence="1" id="KW-0805">Transcription regulation</keyword>